<accession>A0A0C2IHV8</accession>
<evidence type="ECO:0000313" key="3">
    <source>
        <dbReference type="Proteomes" id="UP000031668"/>
    </source>
</evidence>
<dbReference type="OrthoDB" id="17458at2759"/>
<proteinExistence type="predicted"/>
<dbReference type="InterPro" id="IPR036866">
    <property type="entry name" value="RibonucZ/Hydroxyglut_hydro"/>
</dbReference>
<reference evidence="2 3" key="1">
    <citation type="journal article" date="2014" name="Genome Biol. Evol.">
        <title>The genome of the myxosporean Thelohanellus kitauei shows adaptations to nutrient acquisition within its fish host.</title>
        <authorList>
            <person name="Yang Y."/>
            <person name="Xiong J."/>
            <person name="Zhou Z."/>
            <person name="Huo F."/>
            <person name="Miao W."/>
            <person name="Ran C."/>
            <person name="Liu Y."/>
            <person name="Zhang J."/>
            <person name="Feng J."/>
            <person name="Wang M."/>
            <person name="Wang M."/>
            <person name="Wang L."/>
            <person name="Yao B."/>
        </authorList>
    </citation>
    <scope>NUCLEOTIDE SEQUENCE [LARGE SCALE GENOMIC DNA]</scope>
    <source>
        <strain evidence="2">Wuqing</strain>
    </source>
</reference>
<comment type="caution">
    <text evidence="2">The sequence shown here is derived from an EMBL/GenBank/DDBJ whole genome shotgun (WGS) entry which is preliminary data.</text>
</comment>
<keyword evidence="3" id="KW-1185">Reference proteome</keyword>
<dbReference type="PANTHER" id="PTHR23131:SF0">
    <property type="entry name" value="ENDORIBONUCLEASE LACTB2"/>
    <property type="match status" value="1"/>
</dbReference>
<organism evidence="2 3">
    <name type="scientific">Thelohanellus kitauei</name>
    <name type="common">Myxosporean</name>
    <dbReference type="NCBI Taxonomy" id="669202"/>
    <lineage>
        <taxon>Eukaryota</taxon>
        <taxon>Metazoa</taxon>
        <taxon>Cnidaria</taxon>
        <taxon>Myxozoa</taxon>
        <taxon>Myxosporea</taxon>
        <taxon>Bivalvulida</taxon>
        <taxon>Platysporina</taxon>
        <taxon>Myxobolidae</taxon>
        <taxon>Thelohanellus</taxon>
    </lineage>
</organism>
<protein>
    <submittedName>
        <fullName evidence="2">Beta-lactamase-like protein 2</fullName>
    </submittedName>
</protein>
<sequence length="151" mass="17076">MLVEIPAVSKLTQSIIRVLGLNPGPLTLQGTNTYILGTGSNRTLVDTGDGLSIDYIANLSNQMKEEKFTISHIFITHWHLDHTGGVEKIKSLVEKNIPVYKFPEPNIDKKYGFNFLPLKNGDQFYIEGCGDMASDMILFKTFVNHIEWRNF</sequence>
<dbReference type="EMBL" id="JWZT01004066">
    <property type="protein sequence ID" value="KII64934.1"/>
    <property type="molecule type" value="Genomic_DNA"/>
</dbReference>
<gene>
    <name evidence="2" type="ORF">RF11_06148</name>
</gene>
<dbReference type="Pfam" id="PF00753">
    <property type="entry name" value="Lactamase_B"/>
    <property type="match status" value="1"/>
</dbReference>
<dbReference type="Proteomes" id="UP000031668">
    <property type="component" value="Unassembled WGS sequence"/>
</dbReference>
<dbReference type="InterPro" id="IPR050662">
    <property type="entry name" value="Sec-metab_biosynth-thioest"/>
</dbReference>
<name>A0A0C2IHV8_THEKT</name>
<dbReference type="SUPFAM" id="SSF56281">
    <property type="entry name" value="Metallo-hydrolase/oxidoreductase"/>
    <property type="match status" value="1"/>
</dbReference>
<dbReference type="InterPro" id="IPR001279">
    <property type="entry name" value="Metallo-B-lactamas"/>
</dbReference>
<feature type="domain" description="Metallo-beta-lactamase" evidence="1">
    <location>
        <begin position="28"/>
        <end position="97"/>
    </location>
</feature>
<dbReference type="PANTHER" id="PTHR23131">
    <property type="entry name" value="ENDORIBONUCLEASE LACTB2"/>
    <property type="match status" value="1"/>
</dbReference>
<evidence type="ECO:0000313" key="2">
    <source>
        <dbReference type="EMBL" id="KII64934.1"/>
    </source>
</evidence>
<dbReference type="AlphaFoldDB" id="A0A0C2IHV8"/>
<dbReference type="Gene3D" id="3.60.15.10">
    <property type="entry name" value="Ribonuclease Z/Hydroxyacylglutathione hydrolase-like"/>
    <property type="match status" value="1"/>
</dbReference>
<evidence type="ECO:0000259" key="1">
    <source>
        <dbReference type="Pfam" id="PF00753"/>
    </source>
</evidence>